<dbReference type="PANTHER" id="PTHR11505">
    <property type="entry name" value="L1 TRANSPOSABLE ELEMENT-RELATED"/>
    <property type="match status" value="1"/>
</dbReference>
<dbReference type="AlphaFoldDB" id="A0A3B3S9S0"/>
<evidence type="ECO:0000313" key="3">
    <source>
        <dbReference type="Proteomes" id="UP000261540"/>
    </source>
</evidence>
<evidence type="ECO:0008006" key="4">
    <source>
        <dbReference type="Google" id="ProtNLM"/>
    </source>
</evidence>
<sequence>RKGTLEDLRGLIFSNCHSFHETYSLLLRISFCFSIYLKCPNREQCKGQGTVCDSFTSILSLIKRPNVQSLKGQHNVIQIFDEIRNDFSTKIDVVLKVIHDVKRDVQDFSAHMDEAELRISNVEDTVNSEKDKSDALVKQVTLLSNKLDELENRSCRSNLRLVNVLEKMEGNDAVAFLKKWLPEVLGPETIPTPLYIERAHRLPSRTHSNRPSTPRVLIANFCFLPDISAELHRRRRCFDRVKQQLRSINIHYRIIYPATLRVSSDGQMREFETSAEAEKFVQGLKSVAVSQGELIFQREINGNRPEKYAASPTMHSTPEG</sequence>
<reference evidence="2" key="1">
    <citation type="submission" date="2025-08" db="UniProtKB">
        <authorList>
            <consortium name="Ensembl"/>
        </authorList>
    </citation>
    <scope>IDENTIFICATION</scope>
</reference>
<organism evidence="2 3">
    <name type="scientific">Paramormyrops kingsleyae</name>
    <dbReference type="NCBI Taxonomy" id="1676925"/>
    <lineage>
        <taxon>Eukaryota</taxon>
        <taxon>Metazoa</taxon>
        <taxon>Chordata</taxon>
        <taxon>Craniata</taxon>
        <taxon>Vertebrata</taxon>
        <taxon>Euteleostomi</taxon>
        <taxon>Actinopterygii</taxon>
        <taxon>Neopterygii</taxon>
        <taxon>Teleostei</taxon>
        <taxon>Osteoglossocephala</taxon>
        <taxon>Osteoglossomorpha</taxon>
        <taxon>Osteoglossiformes</taxon>
        <taxon>Mormyridae</taxon>
        <taxon>Paramormyrops</taxon>
    </lineage>
</organism>
<accession>A0A3B3S9S0</accession>
<reference evidence="2" key="2">
    <citation type="submission" date="2025-09" db="UniProtKB">
        <authorList>
            <consortium name="Ensembl"/>
        </authorList>
    </citation>
    <scope>IDENTIFICATION</scope>
</reference>
<dbReference type="STRING" id="1676925.ENSPKIP00000027489"/>
<protein>
    <recommendedName>
        <fullName evidence="4">L1 transposable element RRM domain-containing protein</fullName>
    </recommendedName>
</protein>
<keyword evidence="1" id="KW-0175">Coiled coil</keyword>
<dbReference type="Ensembl" id="ENSPKIT00000008257.1">
    <property type="protein sequence ID" value="ENSPKIP00000027489.1"/>
    <property type="gene ID" value="ENSPKIG00000009529.1"/>
</dbReference>
<dbReference type="InterPro" id="IPR004244">
    <property type="entry name" value="Transposase_22"/>
</dbReference>
<proteinExistence type="predicted"/>
<dbReference type="Gene3D" id="3.30.250.20">
    <property type="entry name" value="L1 transposable element, C-terminal domain"/>
    <property type="match status" value="1"/>
</dbReference>
<feature type="coiled-coil region" evidence="1">
    <location>
        <begin position="105"/>
        <end position="153"/>
    </location>
</feature>
<dbReference type="Proteomes" id="UP000261540">
    <property type="component" value="Unplaced"/>
</dbReference>
<keyword evidence="3" id="KW-1185">Reference proteome</keyword>
<dbReference type="GeneTree" id="ENSGT01040000240549"/>
<name>A0A3B3S9S0_9TELE</name>
<dbReference type="InterPro" id="IPR042566">
    <property type="entry name" value="L1_C"/>
</dbReference>
<evidence type="ECO:0000256" key="1">
    <source>
        <dbReference type="SAM" id="Coils"/>
    </source>
</evidence>
<evidence type="ECO:0000313" key="2">
    <source>
        <dbReference type="Ensembl" id="ENSPKIP00000027489.1"/>
    </source>
</evidence>